<protein>
    <submittedName>
        <fullName evidence="4">DUF1707 domain-containing protein</fullName>
    </submittedName>
</protein>
<evidence type="ECO:0000256" key="1">
    <source>
        <dbReference type="SAM" id="MobiDB-lite"/>
    </source>
</evidence>
<feature type="compositionally biased region" description="Low complexity" evidence="1">
    <location>
        <begin position="1"/>
        <end position="12"/>
    </location>
</feature>
<sequence>MSSTTPTVTPPVLDEPAVRASDADRHRVERILQEALGAGMLTLEEVEERLAGAHAARFRHDLPPLVRDLPVDELAPGDPSVAGWLPRLLALVVHVLGAVRAAVLTATVRQRVLGGLVVLAAVVVAVVALSAGLEMAFSPEDGEHLTGG</sequence>
<keyword evidence="2" id="KW-0472">Membrane</keyword>
<proteinExistence type="predicted"/>
<evidence type="ECO:0000313" key="4">
    <source>
        <dbReference type="EMBL" id="UZJ24052.1"/>
    </source>
</evidence>
<organism evidence="4 5">
    <name type="scientific">Rhodococcus antarcticus</name>
    <dbReference type="NCBI Taxonomy" id="2987751"/>
    <lineage>
        <taxon>Bacteria</taxon>
        <taxon>Bacillati</taxon>
        <taxon>Actinomycetota</taxon>
        <taxon>Actinomycetes</taxon>
        <taxon>Mycobacteriales</taxon>
        <taxon>Nocardiaceae</taxon>
        <taxon>Rhodococcus</taxon>
    </lineage>
</organism>
<dbReference type="Pfam" id="PF08044">
    <property type="entry name" value="DUF1707"/>
    <property type="match status" value="1"/>
</dbReference>
<accession>A0ABY6NXC4</accession>
<reference evidence="4" key="1">
    <citation type="submission" date="2022-10" db="EMBL/GenBank/DDBJ databases">
        <title>Rhodococcus sp.75.</title>
        <authorList>
            <person name="Sun M."/>
        </authorList>
    </citation>
    <scope>NUCLEOTIDE SEQUENCE</scope>
    <source>
        <strain evidence="4">75</strain>
    </source>
</reference>
<feature type="domain" description="DUF1707" evidence="3">
    <location>
        <begin position="18"/>
        <end position="70"/>
    </location>
</feature>
<gene>
    <name evidence="4" type="ORF">RHODO2019_12815</name>
</gene>
<feature type="transmembrane region" description="Helical" evidence="2">
    <location>
        <begin position="84"/>
        <end position="105"/>
    </location>
</feature>
<feature type="region of interest" description="Disordered" evidence="1">
    <location>
        <begin position="1"/>
        <end position="21"/>
    </location>
</feature>
<evidence type="ECO:0000259" key="3">
    <source>
        <dbReference type="Pfam" id="PF08044"/>
    </source>
</evidence>
<dbReference type="InterPro" id="IPR012551">
    <property type="entry name" value="DUF1707_SHOCT-like"/>
</dbReference>
<dbReference type="RefSeq" id="WP_265382159.1">
    <property type="nucleotide sequence ID" value="NZ_CP110615.1"/>
</dbReference>
<keyword evidence="2" id="KW-1133">Transmembrane helix</keyword>
<dbReference type="PANTHER" id="PTHR40763:SF4">
    <property type="entry name" value="DUF1707 DOMAIN-CONTAINING PROTEIN"/>
    <property type="match status" value="1"/>
</dbReference>
<name>A0ABY6NXC4_9NOCA</name>
<dbReference type="Proteomes" id="UP001164965">
    <property type="component" value="Chromosome"/>
</dbReference>
<evidence type="ECO:0000256" key="2">
    <source>
        <dbReference type="SAM" id="Phobius"/>
    </source>
</evidence>
<dbReference type="PANTHER" id="PTHR40763">
    <property type="entry name" value="MEMBRANE PROTEIN-RELATED"/>
    <property type="match status" value="1"/>
</dbReference>
<evidence type="ECO:0000313" key="5">
    <source>
        <dbReference type="Proteomes" id="UP001164965"/>
    </source>
</evidence>
<feature type="transmembrane region" description="Helical" evidence="2">
    <location>
        <begin position="112"/>
        <end position="133"/>
    </location>
</feature>
<dbReference type="EMBL" id="CP110615">
    <property type="protein sequence ID" value="UZJ24052.1"/>
    <property type="molecule type" value="Genomic_DNA"/>
</dbReference>
<keyword evidence="5" id="KW-1185">Reference proteome</keyword>
<keyword evidence="2" id="KW-0812">Transmembrane</keyword>